<keyword evidence="2 4" id="KW-0479">Metal-binding</keyword>
<evidence type="ECO:0000256" key="3">
    <source>
        <dbReference type="ARBA" id="ARBA00023004"/>
    </source>
</evidence>
<evidence type="ECO:0000256" key="5">
    <source>
        <dbReference type="RuleBase" id="RU000461"/>
    </source>
</evidence>
<evidence type="ECO:0000256" key="4">
    <source>
        <dbReference type="PIRSR" id="PIRSR602401-1"/>
    </source>
</evidence>
<dbReference type="GO" id="GO:0020037">
    <property type="term" value="F:heme binding"/>
    <property type="evidence" value="ECO:0007669"/>
    <property type="project" value="InterPro"/>
</dbReference>
<dbReference type="InterPro" id="IPR001128">
    <property type="entry name" value="Cyt_P450"/>
</dbReference>
<dbReference type="PRINTS" id="PR00385">
    <property type="entry name" value="P450"/>
</dbReference>
<evidence type="ECO:0000313" key="8">
    <source>
        <dbReference type="Proteomes" id="UP001151287"/>
    </source>
</evidence>
<comment type="caution">
    <text evidence="7">The sequence shown here is derived from an EMBL/GenBank/DDBJ whole genome shotgun (WGS) entry which is preliminary data.</text>
</comment>
<name>A0A9Q0HRE7_9POAL</name>
<keyword evidence="4 5" id="KW-0349">Heme</keyword>
<organism evidence="7 8">
    <name type="scientific">Rhynchospora breviuscula</name>
    <dbReference type="NCBI Taxonomy" id="2022672"/>
    <lineage>
        <taxon>Eukaryota</taxon>
        <taxon>Viridiplantae</taxon>
        <taxon>Streptophyta</taxon>
        <taxon>Embryophyta</taxon>
        <taxon>Tracheophyta</taxon>
        <taxon>Spermatophyta</taxon>
        <taxon>Magnoliopsida</taxon>
        <taxon>Liliopsida</taxon>
        <taxon>Poales</taxon>
        <taxon>Cyperaceae</taxon>
        <taxon>Cyperoideae</taxon>
        <taxon>Rhynchosporeae</taxon>
        <taxon>Rhynchospora</taxon>
    </lineage>
</organism>
<dbReference type="CDD" id="cd11072">
    <property type="entry name" value="CYP71-like"/>
    <property type="match status" value="1"/>
</dbReference>
<dbReference type="Gene3D" id="1.10.630.10">
    <property type="entry name" value="Cytochrome P450"/>
    <property type="match status" value="1"/>
</dbReference>
<dbReference type="FunFam" id="1.10.630.10:FF:000011">
    <property type="entry name" value="Cytochrome P450 83B1"/>
    <property type="match status" value="1"/>
</dbReference>
<evidence type="ECO:0008006" key="9">
    <source>
        <dbReference type="Google" id="ProtNLM"/>
    </source>
</evidence>
<dbReference type="GO" id="GO:0016705">
    <property type="term" value="F:oxidoreductase activity, acting on paired donors, with incorporation or reduction of molecular oxygen"/>
    <property type="evidence" value="ECO:0007669"/>
    <property type="project" value="InterPro"/>
</dbReference>
<dbReference type="InterPro" id="IPR017972">
    <property type="entry name" value="Cyt_P450_CS"/>
</dbReference>
<keyword evidence="5" id="KW-0560">Oxidoreductase</keyword>
<dbReference type="EMBL" id="JAMQYH010000003">
    <property type="protein sequence ID" value="KAJ1695756.1"/>
    <property type="molecule type" value="Genomic_DNA"/>
</dbReference>
<accession>A0A9Q0HRE7</accession>
<dbReference type="InterPro" id="IPR036396">
    <property type="entry name" value="Cyt_P450_sf"/>
</dbReference>
<keyword evidence="6" id="KW-0732">Signal</keyword>
<proteinExistence type="inferred from homology"/>
<dbReference type="PANTHER" id="PTHR47955">
    <property type="entry name" value="CYTOCHROME P450 FAMILY 71 PROTEIN"/>
    <property type="match status" value="1"/>
</dbReference>
<dbReference type="OrthoDB" id="1055148at2759"/>
<comment type="similarity">
    <text evidence="1 5">Belongs to the cytochrome P450 family.</text>
</comment>
<sequence>MFLLAFICISISSLLFILLLKAQKSNLPPSPPSLPFIGNLHQVGLVSQQSLNALSRKHGPLMLLHLGRVPTIIVSSPEVAEEVMRKQDDVFASRPSTKAWNLLLYGSRNVGFAPYGKYWKQAKRLYITHLLGPMKVKSFDRMREVEVLAAVEKIRHAHKCSNPIDLSEVFSSYTLDIICRIVSKNFSKKHLLRELIEEGTPLFSEFNFEDYFPTLQCLDIFTGFNSKVNKMFNQWDELLDEVIQQHKNRPVDGEKDELLVDMLLTLQANNSGGFELTKDHVKAILIELFAGGSHTTFITIEWAMAELIHNQKAMKKLQQEIRQIGNVQHILTNKDIKEMPYLTSVIKETLRLHPPAPLLVPRESMHDTNVKGYDIPKGTKVLINAWSINRDPNYWENPDEFSPERFMEKNNVDFWGNNFEFIPFGAGKRLCPGINFAQSNIELILANILYHFDWELPRGDVSLDMSEAAGLSARRAQKLCLIPR</sequence>
<evidence type="ECO:0000313" key="7">
    <source>
        <dbReference type="EMBL" id="KAJ1695756.1"/>
    </source>
</evidence>
<feature type="signal peptide" evidence="6">
    <location>
        <begin position="1"/>
        <end position="22"/>
    </location>
</feature>
<keyword evidence="3 4" id="KW-0408">Iron</keyword>
<protein>
    <recommendedName>
        <fullName evidence="9">Cytochrome P450</fullName>
    </recommendedName>
</protein>
<feature type="binding site" description="axial binding residue" evidence="4">
    <location>
        <position position="431"/>
    </location>
    <ligand>
        <name>heme</name>
        <dbReference type="ChEBI" id="CHEBI:30413"/>
    </ligand>
    <ligandPart>
        <name>Fe</name>
        <dbReference type="ChEBI" id="CHEBI:18248"/>
    </ligandPart>
</feature>
<dbReference type="GO" id="GO:0005506">
    <property type="term" value="F:iron ion binding"/>
    <property type="evidence" value="ECO:0007669"/>
    <property type="project" value="InterPro"/>
</dbReference>
<dbReference type="InterPro" id="IPR002401">
    <property type="entry name" value="Cyt_P450_E_grp-I"/>
</dbReference>
<dbReference type="Pfam" id="PF00067">
    <property type="entry name" value="p450"/>
    <property type="match status" value="1"/>
</dbReference>
<comment type="cofactor">
    <cofactor evidence="4">
        <name>heme</name>
        <dbReference type="ChEBI" id="CHEBI:30413"/>
    </cofactor>
</comment>
<dbReference type="SUPFAM" id="SSF48264">
    <property type="entry name" value="Cytochrome P450"/>
    <property type="match status" value="1"/>
</dbReference>
<evidence type="ECO:0000256" key="2">
    <source>
        <dbReference type="ARBA" id="ARBA00022723"/>
    </source>
</evidence>
<evidence type="ECO:0000256" key="6">
    <source>
        <dbReference type="SAM" id="SignalP"/>
    </source>
</evidence>
<keyword evidence="8" id="KW-1185">Reference proteome</keyword>
<dbReference type="AlphaFoldDB" id="A0A9Q0HRE7"/>
<gene>
    <name evidence="7" type="ORF">LUZ63_012454</name>
</gene>
<evidence type="ECO:0000256" key="1">
    <source>
        <dbReference type="ARBA" id="ARBA00010617"/>
    </source>
</evidence>
<keyword evidence="5" id="KW-0503">Monooxygenase</keyword>
<dbReference type="GO" id="GO:0004497">
    <property type="term" value="F:monooxygenase activity"/>
    <property type="evidence" value="ECO:0007669"/>
    <property type="project" value="UniProtKB-KW"/>
</dbReference>
<dbReference type="PANTHER" id="PTHR47955:SF14">
    <property type="entry name" value="OS01G0543600 PROTEIN"/>
    <property type="match status" value="1"/>
</dbReference>
<reference evidence="7" key="1">
    <citation type="journal article" date="2022" name="Cell">
        <title>Repeat-based holocentromeres influence genome architecture and karyotype evolution.</title>
        <authorList>
            <person name="Hofstatter P.G."/>
            <person name="Thangavel G."/>
            <person name="Lux T."/>
            <person name="Neumann P."/>
            <person name="Vondrak T."/>
            <person name="Novak P."/>
            <person name="Zhang M."/>
            <person name="Costa L."/>
            <person name="Castellani M."/>
            <person name="Scott A."/>
            <person name="Toegelov H."/>
            <person name="Fuchs J."/>
            <person name="Mata-Sucre Y."/>
            <person name="Dias Y."/>
            <person name="Vanzela A.L.L."/>
            <person name="Huettel B."/>
            <person name="Almeida C.C.S."/>
            <person name="Simkova H."/>
            <person name="Souza G."/>
            <person name="Pedrosa-Harand A."/>
            <person name="Macas J."/>
            <person name="Mayer K.F.X."/>
            <person name="Houben A."/>
            <person name="Marques A."/>
        </authorList>
    </citation>
    <scope>NUCLEOTIDE SEQUENCE</scope>
    <source>
        <strain evidence="7">RhyBre1mFocal</strain>
    </source>
</reference>
<dbReference type="Proteomes" id="UP001151287">
    <property type="component" value="Unassembled WGS sequence"/>
</dbReference>
<feature type="chain" id="PRO_5040230892" description="Cytochrome P450" evidence="6">
    <location>
        <begin position="23"/>
        <end position="484"/>
    </location>
</feature>
<dbReference type="PRINTS" id="PR00463">
    <property type="entry name" value="EP450I"/>
</dbReference>
<dbReference type="PROSITE" id="PS00086">
    <property type="entry name" value="CYTOCHROME_P450"/>
    <property type="match status" value="1"/>
</dbReference>